<accession>A0A6C0AYY6</accession>
<evidence type="ECO:0000313" key="1">
    <source>
        <dbReference type="EMBL" id="QHS85175.1"/>
    </source>
</evidence>
<proteinExistence type="predicted"/>
<name>A0A6C0AYY6_9ZZZZ</name>
<reference evidence="1" key="1">
    <citation type="journal article" date="2020" name="Nature">
        <title>Giant virus diversity and host interactions through global metagenomics.</title>
        <authorList>
            <person name="Schulz F."/>
            <person name="Roux S."/>
            <person name="Paez-Espino D."/>
            <person name="Jungbluth S."/>
            <person name="Walsh D.A."/>
            <person name="Denef V.J."/>
            <person name="McMahon K.D."/>
            <person name="Konstantinidis K.T."/>
            <person name="Eloe-Fadrosh E.A."/>
            <person name="Kyrpides N.C."/>
            <person name="Woyke T."/>
        </authorList>
    </citation>
    <scope>NUCLEOTIDE SEQUENCE</scope>
    <source>
        <strain evidence="1">GVMAG-M-3300009182-67</strain>
    </source>
</reference>
<organism evidence="1">
    <name type="scientific">viral metagenome</name>
    <dbReference type="NCBI Taxonomy" id="1070528"/>
    <lineage>
        <taxon>unclassified sequences</taxon>
        <taxon>metagenomes</taxon>
        <taxon>organismal metagenomes</taxon>
    </lineage>
</organism>
<dbReference type="AlphaFoldDB" id="A0A6C0AYY6"/>
<dbReference type="EMBL" id="MN739041">
    <property type="protein sequence ID" value="QHS85175.1"/>
    <property type="molecule type" value="Genomic_DNA"/>
</dbReference>
<protein>
    <submittedName>
        <fullName evidence="1">Uncharacterized protein</fullName>
    </submittedName>
</protein>
<sequence length="158" mass="17501">MNPLQQYNFVPTTVDGNQFVSFRQPGYYMTDFRNSSDLYSYLINDVTGKGVTTGHQLRQYLQDNGNAITNNFFKTTASQFLNMTTPGAPNTCTGSEPGVIYSGGKPLINALGNEQQFAGQCNVPGQQCMMYWQNTPLPQQGPHCMAPPANINPYTLLR</sequence>